<dbReference type="Pfam" id="PF00822">
    <property type="entry name" value="PMP22_Claudin"/>
    <property type="match status" value="1"/>
</dbReference>
<evidence type="ECO:0000256" key="5">
    <source>
        <dbReference type="SAM" id="Phobius"/>
    </source>
</evidence>
<keyword evidence="2 5" id="KW-0812">Transmembrane</keyword>
<feature type="transmembrane region" description="Helical" evidence="5">
    <location>
        <begin position="102"/>
        <end position="123"/>
    </location>
</feature>
<dbReference type="Proteomes" id="UP001347796">
    <property type="component" value="Unassembled WGS sequence"/>
</dbReference>
<keyword evidence="4 5" id="KW-0472">Membrane</keyword>
<feature type="transmembrane region" description="Helical" evidence="5">
    <location>
        <begin position="7"/>
        <end position="36"/>
    </location>
</feature>
<protein>
    <submittedName>
        <fullName evidence="6">Uncharacterized protein</fullName>
    </submittedName>
</protein>
<comment type="caution">
    <text evidence="6">The sequence shown here is derived from an EMBL/GenBank/DDBJ whole genome shotgun (WGS) entry which is preliminary data.</text>
</comment>
<evidence type="ECO:0000313" key="6">
    <source>
        <dbReference type="EMBL" id="KAK6165739.1"/>
    </source>
</evidence>
<dbReference type="PANTHER" id="PTHR10671:SF34">
    <property type="entry name" value="PROTEIN NKG7"/>
    <property type="match status" value="1"/>
</dbReference>
<name>A0AAN8IXT7_PATCE</name>
<proteinExistence type="predicted"/>
<evidence type="ECO:0000256" key="1">
    <source>
        <dbReference type="ARBA" id="ARBA00004141"/>
    </source>
</evidence>
<evidence type="ECO:0000313" key="7">
    <source>
        <dbReference type="Proteomes" id="UP001347796"/>
    </source>
</evidence>
<dbReference type="InterPro" id="IPR050579">
    <property type="entry name" value="PMP-22/EMP/MP20-like"/>
</dbReference>
<accession>A0AAN8IXT7</accession>
<dbReference type="AlphaFoldDB" id="A0AAN8IXT7"/>
<evidence type="ECO:0000256" key="4">
    <source>
        <dbReference type="ARBA" id="ARBA00023136"/>
    </source>
</evidence>
<dbReference type="Gene3D" id="1.20.140.150">
    <property type="match status" value="1"/>
</dbReference>
<feature type="transmembrane region" description="Helical" evidence="5">
    <location>
        <begin position="74"/>
        <end position="95"/>
    </location>
</feature>
<reference evidence="6 7" key="1">
    <citation type="submission" date="2024-01" db="EMBL/GenBank/DDBJ databases">
        <title>The genome of the rayed Mediterranean limpet Patella caerulea (Linnaeus, 1758).</title>
        <authorList>
            <person name="Anh-Thu Weber A."/>
            <person name="Halstead-Nussloch G."/>
        </authorList>
    </citation>
    <scope>NUCLEOTIDE SEQUENCE [LARGE SCALE GENOMIC DNA]</scope>
    <source>
        <strain evidence="6">AATW-2023a</strain>
        <tissue evidence="6">Whole specimen</tissue>
    </source>
</reference>
<dbReference type="GO" id="GO:0005886">
    <property type="term" value="C:plasma membrane"/>
    <property type="evidence" value="ECO:0007669"/>
    <property type="project" value="TreeGrafter"/>
</dbReference>
<comment type="subcellular location">
    <subcellularLocation>
        <location evidence="1">Membrane</location>
        <topology evidence="1">Multi-pass membrane protein</topology>
    </subcellularLocation>
</comment>
<dbReference type="EMBL" id="JAZGQO010000021">
    <property type="protein sequence ID" value="KAK6165739.1"/>
    <property type="molecule type" value="Genomic_DNA"/>
</dbReference>
<organism evidence="6 7">
    <name type="scientific">Patella caerulea</name>
    <name type="common">Rayed Mediterranean limpet</name>
    <dbReference type="NCBI Taxonomy" id="87958"/>
    <lineage>
        <taxon>Eukaryota</taxon>
        <taxon>Metazoa</taxon>
        <taxon>Spiralia</taxon>
        <taxon>Lophotrochozoa</taxon>
        <taxon>Mollusca</taxon>
        <taxon>Gastropoda</taxon>
        <taxon>Patellogastropoda</taxon>
        <taxon>Patelloidea</taxon>
        <taxon>Patellidae</taxon>
        <taxon>Patella</taxon>
    </lineage>
</organism>
<dbReference type="PANTHER" id="PTHR10671">
    <property type="entry name" value="EPITHELIAL MEMBRANE PROTEIN-RELATED"/>
    <property type="match status" value="1"/>
</dbReference>
<evidence type="ECO:0000256" key="3">
    <source>
        <dbReference type="ARBA" id="ARBA00022989"/>
    </source>
</evidence>
<keyword evidence="7" id="KW-1185">Reference proteome</keyword>
<feature type="transmembrane region" description="Helical" evidence="5">
    <location>
        <begin position="135"/>
        <end position="158"/>
    </location>
</feature>
<evidence type="ECO:0000256" key="2">
    <source>
        <dbReference type="ARBA" id="ARBA00022692"/>
    </source>
</evidence>
<keyword evidence="3 5" id="KW-1133">Transmembrane helix</keyword>
<gene>
    <name evidence="6" type="ORF">SNE40_022604</name>
</gene>
<dbReference type="InterPro" id="IPR004031">
    <property type="entry name" value="PMP22/EMP/MP20/Claudin"/>
</dbReference>
<sequence>MAEIAGFSLFAILAILLAGVGCLLHVIGLSVVYWIVSDPFLSGAGSGLWQQCNLFRCYPYRAELIPDYWRATQAFVIIGLLVGVAGLALSILSLIKKAKLIKLLAAIACIVAAGCILLAIIIFGAETRLSRSSQWGWGFILCIVSTLLFVPAGILNFLEFRHSS</sequence>